<dbReference type="GO" id="GO:0022627">
    <property type="term" value="C:cytosolic small ribosomal subunit"/>
    <property type="evidence" value="ECO:0007669"/>
    <property type="project" value="TreeGrafter"/>
</dbReference>
<evidence type="ECO:0000259" key="5">
    <source>
        <dbReference type="Pfam" id="PF00189"/>
    </source>
</evidence>
<feature type="non-terminal residue" evidence="6">
    <location>
        <position position="1"/>
    </location>
</feature>
<feature type="non-terminal residue" evidence="6">
    <location>
        <position position="61"/>
    </location>
</feature>
<keyword evidence="3" id="KW-0687">Ribonucleoprotein</keyword>
<evidence type="ECO:0000256" key="3">
    <source>
        <dbReference type="ARBA" id="ARBA00023274"/>
    </source>
</evidence>
<evidence type="ECO:0000313" key="7">
    <source>
        <dbReference type="EMBL" id="CAF4912887.1"/>
    </source>
</evidence>
<name>A0A8S2Y6P1_9BILA</name>
<dbReference type="InterPro" id="IPR036419">
    <property type="entry name" value="Ribosomal_S3_C_sf"/>
</dbReference>
<sequence>LPVRRACYGVLRFIMESGAQGCEIIVSGKLRGQRAKAMKFIDGLMIHSGNPVNDYVQYAVR</sequence>
<dbReference type="SUPFAM" id="SSF54821">
    <property type="entry name" value="Ribosomal protein S3 C-terminal domain"/>
    <property type="match status" value="1"/>
</dbReference>
<dbReference type="Proteomes" id="UP000676336">
    <property type="component" value="Unassembled WGS sequence"/>
</dbReference>
<keyword evidence="2" id="KW-0689">Ribosomal protein</keyword>
<dbReference type="Pfam" id="PF00189">
    <property type="entry name" value="Ribosomal_S3_C"/>
    <property type="match status" value="1"/>
</dbReference>
<proteinExistence type="inferred from homology"/>
<evidence type="ECO:0000256" key="4">
    <source>
        <dbReference type="ARBA" id="ARBA00035408"/>
    </source>
</evidence>
<dbReference type="EMBL" id="CAJOBI010089804">
    <property type="protein sequence ID" value="CAF4536525.1"/>
    <property type="molecule type" value="Genomic_DNA"/>
</dbReference>
<dbReference type="AlphaFoldDB" id="A0A8S2Y6P1"/>
<reference evidence="6" key="1">
    <citation type="submission" date="2021-02" db="EMBL/GenBank/DDBJ databases">
        <authorList>
            <person name="Nowell W R."/>
        </authorList>
    </citation>
    <scope>NUCLEOTIDE SEQUENCE</scope>
</reference>
<dbReference type="PANTHER" id="PTHR11760:SF32">
    <property type="entry name" value="SMALL RIBOSOMAL SUBUNIT PROTEIN US3"/>
    <property type="match status" value="1"/>
</dbReference>
<comment type="similarity">
    <text evidence="1">Belongs to the universal ribosomal protein uS3 family.</text>
</comment>
<dbReference type="GO" id="GO:0006412">
    <property type="term" value="P:translation"/>
    <property type="evidence" value="ECO:0007669"/>
    <property type="project" value="InterPro"/>
</dbReference>
<dbReference type="PANTHER" id="PTHR11760">
    <property type="entry name" value="30S/40S RIBOSOMAL PROTEIN S3"/>
    <property type="match status" value="1"/>
</dbReference>
<accession>A0A8S2Y6P1</accession>
<dbReference type="EMBL" id="CAJOBI010177393">
    <property type="protein sequence ID" value="CAF4912887.1"/>
    <property type="molecule type" value="Genomic_DNA"/>
</dbReference>
<feature type="domain" description="Small ribosomal subunit protein uS3 C-terminal" evidence="5">
    <location>
        <begin position="2"/>
        <end position="60"/>
    </location>
</feature>
<gene>
    <name evidence="6" type="ORF">SMN809_LOCUS36443</name>
    <name evidence="7" type="ORF">SMN809_LOCUS52311</name>
</gene>
<evidence type="ECO:0000313" key="6">
    <source>
        <dbReference type="EMBL" id="CAF4536525.1"/>
    </source>
</evidence>
<dbReference type="GO" id="GO:0005634">
    <property type="term" value="C:nucleus"/>
    <property type="evidence" value="ECO:0007669"/>
    <property type="project" value="TreeGrafter"/>
</dbReference>
<protein>
    <recommendedName>
        <fullName evidence="4">40S ribosomal protein S3</fullName>
    </recommendedName>
</protein>
<comment type="caution">
    <text evidence="6">The sequence shown here is derived from an EMBL/GenBank/DDBJ whole genome shotgun (WGS) entry which is preliminary data.</text>
</comment>
<organism evidence="6 8">
    <name type="scientific">Rotaria magnacalcarata</name>
    <dbReference type="NCBI Taxonomy" id="392030"/>
    <lineage>
        <taxon>Eukaryota</taxon>
        <taxon>Metazoa</taxon>
        <taxon>Spiralia</taxon>
        <taxon>Gnathifera</taxon>
        <taxon>Rotifera</taxon>
        <taxon>Eurotatoria</taxon>
        <taxon>Bdelloidea</taxon>
        <taxon>Philodinida</taxon>
        <taxon>Philodinidae</taxon>
        <taxon>Rotaria</taxon>
    </lineage>
</organism>
<dbReference type="GO" id="GO:2001235">
    <property type="term" value="P:positive regulation of apoptotic signaling pathway"/>
    <property type="evidence" value="ECO:0007669"/>
    <property type="project" value="TreeGrafter"/>
</dbReference>
<evidence type="ECO:0000256" key="2">
    <source>
        <dbReference type="ARBA" id="ARBA00022980"/>
    </source>
</evidence>
<dbReference type="Gene3D" id="3.30.1140.32">
    <property type="entry name" value="Ribosomal protein S3, C-terminal domain"/>
    <property type="match status" value="1"/>
</dbReference>
<evidence type="ECO:0000256" key="1">
    <source>
        <dbReference type="ARBA" id="ARBA00010761"/>
    </source>
</evidence>
<evidence type="ECO:0000313" key="8">
    <source>
        <dbReference type="Proteomes" id="UP000676336"/>
    </source>
</evidence>
<dbReference type="GO" id="GO:0003735">
    <property type="term" value="F:structural constituent of ribosome"/>
    <property type="evidence" value="ECO:0007669"/>
    <property type="project" value="InterPro"/>
</dbReference>
<dbReference type="InterPro" id="IPR057258">
    <property type="entry name" value="Ribosomal_uS3"/>
</dbReference>
<dbReference type="InterPro" id="IPR001351">
    <property type="entry name" value="Ribosomal_uS3_C"/>
</dbReference>